<evidence type="ECO:0000313" key="2">
    <source>
        <dbReference type="EMBL" id="ODA67852.1"/>
    </source>
</evidence>
<dbReference type="InterPro" id="IPR002931">
    <property type="entry name" value="Transglutaminase-like"/>
</dbReference>
<dbReference type="EMBL" id="MASI01000002">
    <property type="protein sequence ID" value="ODA67852.1"/>
    <property type="molecule type" value="Genomic_DNA"/>
</dbReference>
<dbReference type="SUPFAM" id="SSF54001">
    <property type="entry name" value="Cysteine proteinases"/>
    <property type="match status" value="1"/>
</dbReference>
<evidence type="ECO:0000313" key="3">
    <source>
        <dbReference type="Proteomes" id="UP000095087"/>
    </source>
</evidence>
<dbReference type="Pfam" id="PF08379">
    <property type="entry name" value="Bact_transglu_N"/>
    <property type="match status" value="1"/>
</dbReference>
<dbReference type="Gene3D" id="3.10.620.30">
    <property type="match status" value="1"/>
</dbReference>
<dbReference type="PATRIC" id="fig|1177755.3.peg.1022"/>
<gene>
    <name evidence="2" type="ORF">A7A08_01019</name>
</gene>
<dbReference type="Pfam" id="PF01841">
    <property type="entry name" value="Transglut_core"/>
    <property type="match status" value="1"/>
</dbReference>
<dbReference type="Proteomes" id="UP000095087">
    <property type="component" value="Unassembled WGS sequence"/>
</dbReference>
<proteinExistence type="predicted"/>
<sequence length="315" mass="35207">MPASEKTDSMATLRIVHRTRYRYAAPVAFGPHRLLIRPRDAHDMRILDSKIGISPHADVSWHFDTFGNSVALLTFRDRASELFIGSELVLRRYVFAEPELQLDQQAAAYPFRYGPDENIDLSPFLFVQVRQDRPAVEHWIQHILPRMPDRSMQVLNALSSAIHDGLDYIRREEQGVQSPAETLTNESGTCRDYAFLFMEAVRTLGFAARFVTGYLYDASADTGESGLVGGGATHAWAEVFLPGAGWVEFDPTNEIVAGRDLVRVATTRTPEQALPVRGSFIGSADAYLGMDVEVEVRKVDFDRDGERTATQVDLG</sequence>
<name>A0A1E2S0B5_9HYPH</name>
<dbReference type="PANTHER" id="PTHR33490">
    <property type="entry name" value="BLR5614 PROTEIN-RELATED"/>
    <property type="match status" value="1"/>
</dbReference>
<reference evidence="2 3" key="1">
    <citation type="submission" date="2016-07" db="EMBL/GenBank/DDBJ databases">
        <title>Draft genome sequence of Methyloligella halotolerans C2T (VKM B-2706T=CCUG 61687T=DSM 25045T), a halotolerant polyhydroxybutyrate accumulating methylotroph.</title>
        <authorList>
            <person name="Vasilenko O.V."/>
            <person name="Doronina N.V."/>
            <person name="Poroshina M.N."/>
            <person name="Tarlachkov S.V."/>
            <person name="Trotsenko Y.A."/>
        </authorList>
    </citation>
    <scope>NUCLEOTIDE SEQUENCE [LARGE SCALE GENOMIC DNA]</scope>
    <source>
        <strain evidence="2 3">VKM B-2706</strain>
    </source>
</reference>
<evidence type="ECO:0000259" key="1">
    <source>
        <dbReference type="SMART" id="SM00460"/>
    </source>
</evidence>
<dbReference type="STRING" id="1177755.A7A08_01019"/>
<organism evidence="2 3">
    <name type="scientific">Methyloligella halotolerans</name>
    <dbReference type="NCBI Taxonomy" id="1177755"/>
    <lineage>
        <taxon>Bacteria</taxon>
        <taxon>Pseudomonadati</taxon>
        <taxon>Pseudomonadota</taxon>
        <taxon>Alphaproteobacteria</taxon>
        <taxon>Hyphomicrobiales</taxon>
        <taxon>Hyphomicrobiaceae</taxon>
        <taxon>Methyloligella</taxon>
    </lineage>
</organism>
<feature type="domain" description="Transglutaminase-like" evidence="1">
    <location>
        <begin position="182"/>
        <end position="253"/>
    </location>
</feature>
<keyword evidence="3" id="KW-1185">Reference proteome</keyword>
<comment type="caution">
    <text evidence="2">The sequence shown here is derived from an EMBL/GenBank/DDBJ whole genome shotgun (WGS) entry which is preliminary data.</text>
</comment>
<protein>
    <submittedName>
        <fullName evidence="2">Transglutaminase-like superfamily protein</fullName>
    </submittedName>
</protein>
<accession>A0A1E2S0B5</accession>
<dbReference type="AlphaFoldDB" id="A0A1E2S0B5"/>
<dbReference type="InterPro" id="IPR038765">
    <property type="entry name" value="Papain-like_cys_pep_sf"/>
</dbReference>
<dbReference type="PANTHER" id="PTHR33490:SF1">
    <property type="entry name" value="SLL1233 PROTEIN"/>
    <property type="match status" value="1"/>
</dbReference>
<dbReference type="SMART" id="SM00460">
    <property type="entry name" value="TGc"/>
    <property type="match status" value="1"/>
</dbReference>
<dbReference type="InterPro" id="IPR013589">
    <property type="entry name" value="Bac_transglu_N"/>
</dbReference>